<dbReference type="RefSeq" id="WP_324718002.1">
    <property type="nucleotide sequence ID" value="NZ_CP141615.1"/>
</dbReference>
<keyword evidence="1" id="KW-1133">Transmembrane helix</keyword>
<evidence type="ECO:0000313" key="3">
    <source>
        <dbReference type="Proteomes" id="UP001332192"/>
    </source>
</evidence>
<keyword evidence="1" id="KW-0812">Transmembrane</keyword>
<evidence type="ECO:0000256" key="1">
    <source>
        <dbReference type="SAM" id="Phobius"/>
    </source>
</evidence>
<keyword evidence="3" id="KW-1185">Reference proteome</keyword>
<evidence type="ECO:0000313" key="2">
    <source>
        <dbReference type="EMBL" id="WRP18729.1"/>
    </source>
</evidence>
<dbReference type="EMBL" id="CP141615">
    <property type="protein sequence ID" value="WRP18729.1"/>
    <property type="molecule type" value="Genomic_DNA"/>
</dbReference>
<gene>
    <name evidence="2" type="ORF">U7230_06975</name>
</gene>
<sequence length="42" mass="4383">MMFLASCVDVPATIGVAGITLAVVGIPMLLVLRNSWPVLKDA</sequence>
<name>A0ABZ1C0V0_9FIRM</name>
<keyword evidence="1" id="KW-0472">Membrane</keyword>
<feature type="transmembrane region" description="Helical" evidence="1">
    <location>
        <begin position="12"/>
        <end position="32"/>
    </location>
</feature>
<dbReference type="Proteomes" id="UP001332192">
    <property type="component" value="Chromosome"/>
</dbReference>
<organism evidence="2 3">
    <name type="scientific">Carboxydichorda subterranea</name>
    <dbReference type="NCBI Taxonomy" id="3109565"/>
    <lineage>
        <taxon>Bacteria</taxon>
        <taxon>Bacillati</taxon>
        <taxon>Bacillota</taxon>
        <taxon>Limnochordia</taxon>
        <taxon>Limnochordales</taxon>
        <taxon>Geochordaceae</taxon>
        <taxon>Carboxydichorda</taxon>
    </lineage>
</organism>
<proteinExistence type="predicted"/>
<reference evidence="2 3" key="1">
    <citation type="journal article" date="2024" name="Front. Microbiol.">
        <title>Novel thermophilic genera Geochorda gen. nov. and Carboxydochorda gen. nov. from the deep terrestrial subsurface reveal the ecophysiological diversity in the class Limnochordia.</title>
        <authorList>
            <person name="Karnachuk O.V."/>
            <person name="Lukina A.P."/>
            <person name="Avakyan M.R."/>
            <person name="Kadnikov V.V."/>
            <person name="Begmatov S."/>
            <person name="Beletsky A.V."/>
            <person name="Vlasova K.G."/>
            <person name="Novikov A.A."/>
            <person name="Shcherbakova V.A."/>
            <person name="Mardanov A.V."/>
            <person name="Ravin N.V."/>
        </authorList>
    </citation>
    <scope>NUCLEOTIDE SEQUENCE [LARGE SCALE GENOMIC DNA]</scope>
    <source>
        <strain evidence="2 3">L945</strain>
    </source>
</reference>
<accession>A0ABZ1C0V0</accession>
<protein>
    <submittedName>
        <fullName evidence="2">Uncharacterized protein</fullName>
    </submittedName>
</protein>